<reference evidence="1 2" key="1">
    <citation type="submission" date="2018-02" db="EMBL/GenBank/DDBJ databases">
        <authorList>
            <person name="Cohen D.B."/>
            <person name="Kent A.D."/>
        </authorList>
    </citation>
    <scope>NUCLEOTIDE SEQUENCE [LARGE SCALE GENOMIC DNA]</scope>
    <source>
        <strain evidence="1 2">ULC007</strain>
    </source>
</reference>
<accession>A0A2T1DNW8</accession>
<dbReference type="AlphaFoldDB" id="A0A2T1DNW8"/>
<protein>
    <submittedName>
        <fullName evidence="1">Uncharacterized protein</fullName>
    </submittedName>
</protein>
<dbReference type="Proteomes" id="UP000238634">
    <property type="component" value="Unassembled WGS sequence"/>
</dbReference>
<gene>
    <name evidence="1" type="ORF">C7B65_01930</name>
</gene>
<dbReference type="OrthoDB" id="459928at2"/>
<evidence type="ECO:0000313" key="1">
    <source>
        <dbReference type="EMBL" id="PSB22188.1"/>
    </source>
</evidence>
<proteinExistence type="predicted"/>
<name>A0A2T1DNW8_9CYAN</name>
<dbReference type="STRING" id="1920490.GCA_001895925_00934"/>
<organism evidence="1 2">
    <name type="scientific">Phormidesmis priestleyi ULC007</name>
    <dbReference type="NCBI Taxonomy" id="1920490"/>
    <lineage>
        <taxon>Bacteria</taxon>
        <taxon>Bacillati</taxon>
        <taxon>Cyanobacteriota</taxon>
        <taxon>Cyanophyceae</taxon>
        <taxon>Leptolyngbyales</taxon>
        <taxon>Leptolyngbyaceae</taxon>
        <taxon>Phormidesmis</taxon>
    </lineage>
</organism>
<evidence type="ECO:0000313" key="2">
    <source>
        <dbReference type="Proteomes" id="UP000238634"/>
    </source>
</evidence>
<comment type="caution">
    <text evidence="1">The sequence shown here is derived from an EMBL/GenBank/DDBJ whole genome shotgun (WGS) entry which is preliminary data.</text>
</comment>
<dbReference type="RefSeq" id="WP_073069206.1">
    <property type="nucleotide sequence ID" value="NZ_MPPI01000001.1"/>
</dbReference>
<dbReference type="EMBL" id="PVWG01000001">
    <property type="protein sequence ID" value="PSB22188.1"/>
    <property type="molecule type" value="Genomic_DNA"/>
</dbReference>
<sequence length="97" mass="11219">MLDLLNHYRAGMAAYDYCHPPTLQSQWAAFTTELKEFIAEPSLEEAWDVLHSFGRLVWKLTGIPLQRLAHPTVRKHGQRYAETGCIRSRRNCEGRCC</sequence>
<keyword evidence="2" id="KW-1185">Reference proteome</keyword>
<reference evidence="1 2" key="2">
    <citation type="submission" date="2018-03" db="EMBL/GenBank/DDBJ databases">
        <title>The ancient ancestry and fast evolution of plastids.</title>
        <authorList>
            <person name="Moore K.R."/>
            <person name="Magnabosco C."/>
            <person name="Momper L."/>
            <person name="Gold D.A."/>
            <person name="Bosak T."/>
            <person name="Fournier G.P."/>
        </authorList>
    </citation>
    <scope>NUCLEOTIDE SEQUENCE [LARGE SCALE GENOMIC DNA]</scope>
    <source>
        <strain evidence="1 2">ULC007</strain>
    </source>
</reference>